<dbReference type="Pfam" id="PF04828">
    <property type="entry name" value="GFA"/>
    <property type="match status" value="1"/>
</dbReference>
<gene>
    <name evidence="6" type="ORF">GRI68_06315</name>
</gene>
<evidence type="ECO:0000313" key="7">
    <source>
        <dbReference type="Proteomes" id="UP000429229"/>
    </source>
</evidence>
<keyword evidence="7" id="KW-1185">Reference proteome</keyword>
<protein>
    <submittedName>
        <fullName evidence="6">GFA family protein</fullName>
    </submittedName>
</protein>
<dbReference type="PANTHER" id="PTHR33337:SF40">
    <property type="entry name" value="CENP-V_GFA DOMAIN-CONTAINING PROTEIN-RELATED"/>
    <property type="match status" value="1"/>
</dbReference>
<dbReference type="EMBL" id="WTYR01000001">
    <property type="protein sequence ID" value="MXP09789.1"/>
    <property type="molecule type" value="Genomic_DNA"/>
</dbReference>
<dbReference type="PROSITE" id="PS51891">
    <property type="entry name" value="CENP_V_GFA"/>
    <property type="match status" value="1"/>
</dbReference>
<evidence type="ECO:0000256" key="2">
    <source>
        <dbReference type="ARBA" id="ARBA00022723"/>
    </source>
</evidence>
<dbReference type="RefSeq" id="WP_160616458.1">
    <property type="nucleotide sequence ID" value="NZ_WTYR01000001.1"/>
</dbReference>
<organism evidence="6 7">
    <name type="scientific">Alteriqipengyuania halimionae</name>
    <dbReference type="NCBI Taxonomy" id="1926630"/>
    <lineage>
        <taxon>Bacteria</taxon>
        <taxon>Pseudomonadati</taxon>
        <taxon>Pseudomonadota</taxon>
        <taxon>Alphaproteobacteria</taxon>
        <taxon>Sphingomonadales</taxon>
        <taxon>Erythrobacteraceae</taxon>
        <taxon>Alteriqipengyuania</taxon>
    </lineage>
</organism>
<evidence type="ECO:0000256" key="1">
    <source>
        <dbReference type="ARBA" id="ARBA00005495"/>
    </source>
</evidence>
<accession>A0A6I4U159</accession>
<evidence type="ECO:0000313" key="6">
    <source>
        <dbReference type="EMBL" id="MXP09789.1"/>
    </source>
</evidence>
<keyword evidence="3" id="KW-0862">Zinc</keyword>
<dbReference type="GO" id="GO:0046872">
    <property type="term" value="F:metal ion binding"/>
    <property type="evidence" value="ECO:0007669"/>
    <property type="project" value="UniProtKB-KW"/>
</dbReference>
<dbReference type="PANTHER" id="PTHR33337">
    <property type="entry name" value="GFA DOMAIN-CONTAINING PROTEIN"/>
    <property type="match status" value="1"/>
</dbReference>
<comment type="similarity">
    <text evidence="1">Belongs to the Gfa family.</text>
</comment>
<dbReference type="OrthoDB" id="7186766at2"/>
<dbReference type="Gene3D" id="3.90.1590.10">
    <property type="entry name" value="glutathione-dependent formaldehyde- activating enzyme (gfa)"/>
    <property type="match status" value="1"/>
</dbReference>
<evidence type="ECO:0000259" key="5">
    <source>
        <dbReference type="PROSITE" id="PS51891"/>
    </source>
</evidence>
<evidence type="ECO:0000256" key="4">
    <source>
        <dbReference type="ARBA" id="ARBA00023239"/>
    </source>
</evidence>
<dbReference type="InterPro" id="IPR011057">
    <property type="entry name" value="Mss4-like_sf"/>
</dbReference>
<dbReference type="SUPFAM" id="SSF51316">
    <property type="entry name" value="Mss4-like"/>
    <property type="match status" value="1"/>
</dbReference>
<dbReference type="AlphaFoldDB" id="A0A6I4U159"/>
<name>A0A6I4U159_9SPHN</name>
<keyword evidence="4" id="KW-0456">Lyase</keyword>
<reference evidence="6 7" key="1">
    <citation type="submission" date="2019-12" db="EMBL/GenBank/DDBJ databases">
        <title>Genomic-based taxomic classification of the family Erythrobacteraceae.</title>
        <authorList>
            <person name="Xu L."/>
        </authorList>
    </citation>
    <scope>NUCLEOTIDE SEQUENCE [LARGE SCALE GENOMIC DNA]</scope>
    <source>
        <strain evidence="6 7">LMG 29519</strain>
    </source>
</reference>
<proteinExistence type="inferred from homology"/>
<keyword evidence="2" id="KW-0479">Metal-binding</keyword>
<evidence type="ECO:0000256" key="3">
    <source>
        <dbReference type="ARBA" id="ARBA00022833"/>
    </source>
</evidence>
<dbReference type="Proteomes" id="UP000429229">
    <property type="component" value="Unassembled WGS sequence"/>
</dbReference>
<feature type="domain" description="CENP-V/GFA" evidence="5">
    <location>
        <begin position="2"/>
        <end position="118"/>
    </location>
</feature>
<sequence length="136" mass="14986">MLTGGCHCGAVRYEVEGDPINHALCHCIDCQRNSGAPMVGWLMVDDTALRVTGEPSIYSSSEHARRYFCIQCGTGLFYSNDEMLPGRVDIQSATLDEPETVPAQAHIQVAERIGWMKDVHELPEFERFPGGGDEEG</sequence>
<comment type="caution">
    <text evidence="6">The sequence shown here is derived from an EMBL/GenBank/DDBJ whole genome shotgun (WGS) entry which is preliminary data.</text>
</comment>
<dbReference type="InterPro" id="IPR006913">
    <property type="entry name" value="CENP-V/GFA"/>
</dbReference>
<dbReference type="GO" id="GO:0016846">
    <property type="term" value="F:carbon-sulfur lyase activity"/>
    <property type="evidence" value="ECO:0007669"/>
    <property type="project" value="InterPro"/>
</dbReference>